<dbReference type="EC" id="4.2.2.29" evidence="7"/>
<name>A0A1Y0ISQ2_9BACL</name>
<evidence type="ECO:0000256" key="3">
    <source>
        <dbReference type="ARBA" id="ARBA00022989"/>
    </source>
</evidence>
<evidence type="ECO:0000256" key="2">
    <source>
        <dbReference type="ARBA" id="ARBA00022692"/>
    </source>
</evidence>
<evidence type="ECO:0000256" key="6">
    <source>
        <dbReference type="ARBA" id="ARBA00023316"/>
    </source>
</evidence>
<dbReference type="HAMAP" id="MF_02065">
    <property type="entry name" value="MltG"/>
    <property type="match status" value="1"/>
</dbReference>
<protein>
    <recommendedName>
        <fullName evidence="7">Endolytic murein transglycosylase</fullName>
        <ecNumber evidence="7">4.2.2.29</ecNumber>
    </recommendedName>
    <alternativeName>
        <fullName evidence="7">Peptidoglycan lytic transglycosylase</fullName>
    </alternativeName>
    <alternativeName>
        <fullName evidence="7">Peptidoglycan polymerization terminase</fullName>
    </alternativeName>
</protein>
<keyword evidence="3 7" id="KW-1133">Transmembrane helix</keyword>
<keyword evidence="1 7" id="KW-1003">Cell membrane</keyword>
<dbReference type="NCBIfam" id="TIGR00247">
    <property type="entry name" value="endolytic transglycosylase MltG"/>
    <property type="match status" value="1"/>
</dbReference>
<keyword evidence="6 7" id="KW-0961">Cell wall biogenesis/degradation</keyword>
<organism evidence="8 9">
    <name type="scientific">Tumebacillus avium</name>
    <dbReference type="NCBI Taxonomy" id="1903704"/>
    <lineage>
        <taxon>Bacteria</taxon>
        <taxon>Bacillati</taxon>
        <taxon>Bacillota</taxon>
        <taxon>Bacilli</taxon>
        <taxon>Bacillales</taxon>
        <taxon>Alicyclobacillaceae</taxon>
        <taxon>Tumebacillus</taxon>
    </lineage>
</organism>
<evidence type="ECO:0000256" key="1">
    <source>
        <dbReference type="ARBA" id="ARBA00022475"/>
    </source>
</evidence>
<evidence type="ECO:0000256" key="7">
    <source>
        <dbReference type="HAMAP-Rule" id="MF_02065"/>
    </source>
</evidence>
<dbReference type="OrthoDB" id="9814591at2"/>
<comment type="similarity">
    <text evidence="7">Belongs to the transglycosylase MltG family.</text>
</comment>
<reference evidence="9" key="1">
    <citation type="submission" date="2017-05" db="EMBL/GenBank/DDBJ databases">
        <authorList>
            <person name="Sung H."/>
        </authorList>
    </citation>
    <scope>NUCLEOTIDE SEQUENCE [LARGE SCALE GENOMIC DNA]</scope>
    <source>
        <strain evidence="9">AR23208</strain>
    </source>
</reference>
<gene>
    <name evidence="7" type="primary">mltG</name>
    <name evidence="8" type="ORF">CBW65_22975</name>
</gene>
<keyword evidence="5 7" id="KW-0456">Lyase</keyword>
<dbReference type="GO" id="GO:0008932">
    <property type="term" value="F:lytic endotransglycosylase activity"/>
    <property type="evidence" value="ECO:0007669"/>
    <property type="project" value="UniProtKB-UniRule"/>
</dbReference>
<comment type="subcellular location">
    <subcellularLocation>
        <location evidence="7">Cell membrane</location>
        <topology evidence="7">Single-pass membrane protein</topology>
    </subcellularLocation>
</comment>
<dbReference type="AlphaFoldDB" id="A0A1Y0ISQ2"/>
<comment type="catalytic activity">
    <reaction evidence="7">
        <text>a peptidoglycan chain = a peptidoglycan chain with N-acetyl-1,6-anhydromuramyl-[peptide] at the reducing end + a peptidoglycan chain with N-acetylglucosamine at the non-reducing end.</text>
        <dbReference type="EC" id="4.2.2.29"/>
    </reaction>
</comment>
<evidence type="ECO:0000256" key="4">
    <source>
        <dbReference type="ARBA" id="ARBA00023136"/>
    </source>
</evidence>
<dbReference type="GO" id="GO:0071555">
    <property type="term" value="P:cell wall organization"/>
    <property type="evidence" value="ECO:0007669"/>
    <property type="project" value="UniProtKB-KW"/>
</dbReference>
<keyword evidence="4 7" id="KW-0472">Membrane</keyword>
<dbReference type="EMBL" id="CP021434">
    <property type="protein sequence ID" value="ARU63551.1"/>
    <property type="molecule type" value="Genomic_DNA"/>
</dbReference>
<dbReference type="Gene3D" id="3.30.1490.480">
    <property type="entry name" value="Endolytic murein transglycosylase"/>
    <property type="match status" value="1"/>
</dbReference>
<feature type="transmembrane region" description="Helical" evidence="7">
    <location>
        <begin position="20"/>
        <end position="38"/>
    </location>
</feature>
<keyword evidence="2 7" id="KW-0812">Transmembrane</keyword>
<dbReference type="CDD" id="cd08010">
    <property type="entry name" value="MltG_like"/>
    <property type="match status" value="1"/>
</dbReference>
<dbReference type="Proteomes" id="UP000195437">
    <property type="component" value="Chromosome"/>
</dbReference>
<dbReference type="GO" id="GO:0009252">
    <property type="term" value="P:peptidoglycan biosynthetic process"/>
    <property type="evidence" value="ECO:0007669"/>
    <property type="project" value="UniProtKB-UniRule"/>
</dbReference>
<proteinExistence type="inferred from homology"/>
<dbReference type="Pfam" id="PF02618">
    <property type="entry name" value="YceG"/>
    <property type="match status" value="1"/>
</dbReference>
<accession>A0A1Y0ISQ2</accession>
<dbReference type="KEGG" id="tum:CBW65_22975"/>
<comment type="function">
    <text evidence="7">Functions as a peptidoglycan terminase that cleaves nascent peptidoglycan strands endolytically to terminate their elongation.</text>
</comment>
<dbReference type="Gene3D" id="3.30.160.60">
    <property type="entry name" value="Classic Zinc Finger"/>
    <property type="match status" value="1"/>
</dbReference>
<dbReference type="RefSeq" id="WP_087458887.1">
    <property type="nucleotide sequence ID" value="NZ_CP021434.1"/>
</dbReference>
<dbReference type="PANTHER" id="PTHR30518:SF2">
    <property type="entry name" value="ENDOLYTIC MUREIN TRANSGLYCOSYLASE"/>
    <property type="match status" value="1"/>
</dbReference>
<dbReference type="InterPro" id="IPR003770">
    <property type="entry name" value="MLTG-like"/>
</dbReference>
<evidence type="ECO:0000313" key="9">
    <source>
        <dbReference type="Proteomes" id="UP000195437"/>
    </source>
</evidence>
<feature type="site" description="Important for catalytic activity" evidence="7">
    <location>
        <position position="239"/>
    </location>
</feature>
<keyword evidence="9" id="KW-1185">Reference proteome</keyword>
<dbReference type="GO" id="GO:0005886">
    <property type="term" value="C:plasma membrane"/>
    <property type="evidence" value="ECO:0007669"/>
    <property type="project" value="UniProtKB-SubCell"/>
</dbReference>
<evidence type="ECO:0000256" key="5">
    <source>
        <dbReference type="ARBA" id="ARBA00023239"/>
    </source>
</evidence>
<dbReference type="PANTHER" id="PTHR30518">
    <property type="entry name" value="ENDOLYTIC MUREIN TRANSGLYCOSYLASE"/>
    <property type="match status" value="1"/>
</dbReference>
<sequence length="355" mass="40264">MTNKQSPKLPAQKPSRWNKWWYVFAACILLIGGGLFYVEEQFQPPQDSGPAVEVEIPMGASPHDIGVMLVDKQLIKNANFFKWYLAYKGSSGQLKAGKYYLQPGLTMEEIARVLVEGDAKYGTTQFTVPEGLTMEQIADSLAEQKIVDKQAFLNEVQNGKFDYAFLSEIKQVEGMKYRLEGYLFPDTYETFQNVTPHDVIDMMLKQTESILTPEWQEQMKKQNLTLHQTLTLASLIEREAQVAKERPMISGVIQNRLKATPPMQLQIDATVQYALGKTKETLLFADLEIDSPYNTYRIEGLPPGPISTSGRDAIKAALFPEMHDFYFYVTKNDGTGEHYFATTFAEHQQNIAKSQ</sequence>
<evidence type="ECO:0000313" key="8">
    <source>
        <dbReference type="EMBL" id="ARU63551.1"/>
    </source>
</evidence>